<dbReference type="HOGENOM" id="CLU_1571101_0_0_1"/>
<dbReference type="Proteomes" id="UP000053780">
    <property type="component" value="Unassembled WGS sequence"/>
</dbReference>
<organism evidence="1 2">
    <name type="scientific">Vairimorpha apis BRL 01</name>
    <dbReference type="NCBI Taxonomy" id="1037528"/>
    <lineage>
        <taxon>Eukaryota</taxon>
        <taxon>Fungi</taxon>
        <taxon>Fungi incertae sedis</taxon>
        <taxon>Microsporidia</taxon>
        <taxon>Nosematidae</taxon>
        <taxon>Vairimorpha</taxon>
    </lineage>
</organism>
<reference evidence="1 2" key="1">
    <citation type="journal article" date="2013" name="BMC Genomics">
        <title>Genome sequencing and comparative genomics of honey bee microsporidia, Nosema apis reveal novel insights into host-parasite interactions.</title>
        <authorList>
            <person name="Chen Yp."/>
            <person name="Pettis J.S."/>
            <person name="Zhao Y."/>
            <person name="Liu X."/>
            <person name="Tallon L.J."/>
            <person name="Sadzewicz L.D."/>
            <person name="Li R."/>
            <person name="Zheng H."/>
            <person name="Huang S."/>
            <person name="Zhang X."/>
            <person name="Hamilton M.C."/>
            <person name="Pernal S.F."/>
            <person name="Melathopoulos A.P."/>
            <person name="Yan X."/>
            <person name="Evans J.D."/>
        </authorList>
    </citation>
    <scope>NUCLEOTIDE SEQUENCE [LARGE SCALE GENOMIC DNA]</scope>
    <source>
        <strain evidence="1 2">BRL 01</strain>
    </source>
</reference>
<dbReference type="OrthoDB" id="2188008at2759"/>
<dbReference type="AlphaFoldDB" id="T0MLB2"/>
<dbReference type="VEuPathDB" id="MicrosporidiaDB:NAPIS_ORF00616"/>
<evidence type="ECO:0000313" key="1">
    <source>
        <dbReference type="EMBL" id="EQB61810.1"/>
    </source>
</evidence>
<proteinExistence type="predicted"/>
<dbReference type="EMBL" id="KE647085">
    <property type="protein sequence ID" value="EQB61810.1"/>
    <property type="molecule type" value="Genomic_DNA"/>
</dbReference>
<evidence type="ECO:0000313" key="2">
    <source>
        <dbReference type="Proteomes" id="UP000053780"/>
    </source>
</evidence>
<accession>T0MLB2</accession>
<name>T0MLB2_9MICR</name>
<sequence length="170" mass="20643">MIFCEICHTKFKCINGEYICQEGHISQTKLEIADDIHVSSRTYICSPLIEYNKQFFRQFVPEINEFFEKVLFVLCIKKTEKVEKYFKKYIKLRDLNSTIFVPEEEICKYLYLFNQHEKLFRRNKIESRFNKNIRETISKPAFGSKNIFSVPCYEYGLQNDFYYSNFYDRI</sequence>
<keyword evidence="2" id="KW-1185">Reference proteome</keyword>
<gene>
    <name evidence="1" type="ORF">NAPIS_ORF00616</name>
</gene>
<protein>
    <submittedName>
        <fullName evidence="1">Uncharacterized protein</fullName>
    </submittedName>
</protein>